<dbReference type="SUPFAM" id="SSF55608">
    <property type="entry name" value="Homing endonucleases"/>
    <property type="match status" value="1"/>
</dbReference>
<name>A0A7V0IAW4_DESA2</name>
<proteinExistence type="predicted"/>
<dbReference type="PANTHER" id="PTHR21075:SF0">
    <property type="entry name" value="ANAEROBIC RIBONUCLEOSIDE-TRIPHOSPHATE REDUCTASE"/>
    <property type="match status" value="1"/>
</dbReference>
<dbReference type="Pfam" id="PF13597">
    <property type="entry name" value="NRDD"/>
    <property type="match status" value="2"/>
</dbReference>
<dbReference type="SUPFAM" id="SSF51998">
    <property type="entry name" value="PFL-like glycyl radical enzymes"/>
    <property type="match status" value="2"/>
</dbReference>
<gene>
    <name evidence="5" type="ORF">ENF30_03050</name>
</gene>
<sequence length="913" mass="105116">MAKIAQVKKRNGEIVSFDESKIRDAIFKALTASGEGDGKLAEKLAKKVVDLLQRRFKEGEIPHVEQIQDIVEEVLILENLVKAAKAYILYREQRRRIREAVAVSEEAVERVDQYLGNLDWEVQENANMAFSLQGLNHYVTSYVIKKYWLNKIYPKEIREANQSGDFHIHNLDTLGAYCVGWDLYDLLLKGFGGVKTKIESRPPKHFRVALGQVVNFMYTLQGEAAGAIAFSNFDTLLAPFIRYDNLNYKQVKQAFQEFLFNMAVPTRVGFQCLSEDTQILTPTGWKFWYEVNEGDIIYTFNLKTHELEQKPVKRVFRWFYKGKMYNLKNRNQDQLISPNHRIVRQVFNTETYTLEPIEKVLKYKSPIPVPTPGILTNKNPDLKISDRKLKILAWVLSEGSIEKEGSYRVSIYQSSSVHPENYKEITNLLEEEGLEFDVREQTSLGTCQHIRLLPSSSKKIHQLFGQRKKVFPSFLFKLSQRQARLFLETYIKGDGWHEKYRKRIVVTSKESAQALLAIATLAGYNANIRIRKTSGISKKTQYLLTLTQSKHDYIQQIKEIDYQGVIWSVNTDNETVIAQRKGQVFITGNSPFTNITLDLRPSPVFAKQPVIIAGKPQKETYQEFEEEMKIFNKALYEVYLEGDKNGRPFHFPIPTINITKDFPWEESAFDGIFEASAKYGINYFANYINSEMKPEDVRSMCCRLRLNLTELYNRGGGGLFGAGAKTGSTGVVTINLPRIGYLSKTKKEFFQRLGEMMDLAKEALEIKRKAIENLTEKGLYPYSKYWLGDIKKTRGSYWANHFSTIGLVGMNEALLNFLGEDIASKRGRKFALEVLDFMRERLVKYQKETGHIYNLEATPAESTAYRLAQKDKERYPDIITAGTKKVPYYTNSSQLPVNFTDDVFEALKLQDEL</sequence>
<accession>A0A7V0IAW4</accession>
<organism evidence="5">
    <name type="scientific">Desulfofervidus auxilii</name>
    <dbReference type="NCBI Taxonomy" id="1621989"/>
    <lineage>
        <taxon>Bacteria</taxon>
        <taxon>Pseudomonadati</taxon>
        <taxon>Thermodesulfobacteriota</taxon>
        <taxon>Candidatus Desulfofervidia</taxon>
        <taxon>Candidatus Desulfofervidales</taxon>
        <taxon>Candidatus Desulfofervidaceae</taxon>
        <taxon>Candidatus Desulfofervidus</taxon>
    </lineage>
</organism>
<evidence type="ECO:0000256" key="3">
    <source>
        <dbReference type="PROSITE-ProRule" id="PRU00492"/>
    </source>
</evidence>
<dbReference type="GO" id="GO:0009265">
    <property type="term" value="P:2'-deoxyribonucleotide biosynthetic process"/>
    <property type="evidence" value="ECO:0007669"/>
    <property type="project" value="TreeGrafter"/>
</dbReference>
<keyword evidence="1 3" id="KW-0547">Nucleotide-binding</keyword>
<reference evidence="5" key="1">
    <citation type="journal article" date="2020" name="mSystems">
        <title>Genome- and Community-Level Interaction Insights into Carbon Utilization and Element Cycling Functions of Hydrothermarchaeota in Hydrothermal Sediment.</title>
        <authorList>
            <person name="Zhou Z."/>
            <person name="Liu Y."/>
            <person name="Xu W."/>
            <person name="Pan J."/>
            <person name="Luo Z.H."/>
            <person name="Li M."/>
        </authorList>
    </citation>
    <scope>NUCLEOTIDE SEQUENCE [LARGE SCALE GENOMIC DNA]</scope>
    <source>
        <strain evidence="5">HyVt-113</strain>
    </source>
</reference>
<dbReference type="InterPro" id="IPR012833">
    <property type="entry name" value="NrdD"/>
</dbReference>
<protein>
    <submittedName>
        <fullName evidence="5">Ribonucleoside triphosphate reductase</fullName>
    </submittedName>
</protein>
<evidence type="ECO:0000313" key="5">
    <source>
        <dbReference type="EMBL" id="HDD35760.1"/>
    </source>
</evidence>
<comment type="caution">
    <text evidence="5">The sequence shown here is derived from an EMBL/GenBank/DDBJ whole genome shotgun (WGS) entry which is preliminary data.</text>
</comment>
<dbReference type="AlphaFoldDB" id="A0A7V0IAW4"/>
<dbReference type="CDD" id="cd00081">
    <property type="entry name" value="Hint"/>
    <property type="match status" value="1"/>
</dbReference>
<dbReference type="GO" id="GO:0005524">
    <property type="term" value="F:ATP binding"/>
    <property type="evidence" value="ECO:0007669"/>
    <property type="project" value="UniProtKB-UniRule"/>
</dbReference>
<dbReference type="PROSITE" id="PS50817">
    <property type="entry name" value="INTEIN_N_TER"/>
    <property type="match status" value="1"/>
</dbReference>
<dbReference type="GO" id="GO:0031250">
    <property type="term" value="C:anaerobic ribonucleoside-triphosphate reductase complex"/>
    <property type="evidence" value="ECO:0007669"/>
    <property type="project" value="TreeGrafter"/>
</dbReference>
<dbReference type="PROSITE" id="PS51161">
    <property type="entry name" value="ATP_CONE"/>
    <property type="match status" value="1"/>
</dbReference>
<keyword evidence="2 3" id="KW-0067">ATP-binding</keyword>
<dbReference type="InterPro" id="IPR027434">
    <property type="entry name" value="Homing_endonucl"/>
</dbReference>
<feature type="domain" description="ATP-cone" evidence="4">
    <location>
        <begin position="5"/>
        <end position="98"/>
    </location>
</feature>
<dbReference type="GO" id="GO:0008998">
    <property type="term" value="F:ribonucleoside-triphosphate reductase (thioredoxin) activity"/>
    <property type="evidence" value="ECO:0007669"/>
    <property type="project" value="InterPro"/>
</dbReference>
<evidence type="ECO:0000259" key="4">
    <source>
        <dbReference type="PROSITE" id="PS51161"/>
    </source>
</evidence>
<dbReference type="Proteomes" id="UP000885706">
    <property type="component" value="Unassembled WGS sequence"/>
</dbReference>
<dbReference type="GO" id="GO:0006260">
    <property type="term" value="P:DNA replication"/>
    <property type="evidence" value="ECO:0007669"/>
    <property type="project" value="InterPro"/>
</dbReference>
<dbReference type="GO" id="GO:0004748">
    <property type="term" value="F:ribonucleoside-diphosphate reductase activity, thioredoxin disulfide as acceptor"/>
    <property type="evidence" value="ECO:0007669"/>
    <property type="project" value="TreeGrafter"/>
</dbReference>
<dbReference type="Gene3D" id="3.20.70.20">
    <property type="match status" value="2"/>
</dbReference>
<dbReference type="InterPro" id="IPR006141">
    <property type="entry name" value="Intein_N"/>
</dbReference>
<dbReference type="InterPro" id="IPR005144">
    <property type="entry name" value="ATP-cone_dom"/>
</dbReference>
<dbReference type="GO" id="GO:0016539">
    <property type="term" value="P:intein-mediated protein splicing"/>
    <property type="evidence" value="ECO:0007669"/>
    <property type="project" value="InterPro"/>
</dbReference>
<evidence type="ECO:0000256" key="1">
    <source>
        <dbReference type="ARBA" id="ARBA00022741"/>
    </source>
</evidence>
<feature type="non-terminal residue" evidence="5">
    <location>
        <position position="913"/>
    </location>
</feature>
<dbReference type="PANTHER" id="PTHR21075">
    <property type="entry name" value="ANAEROBIC RIBONUCLEOSIDE-TRIPHOSPHATE REDUCTASE"/>
    <property type="match status" value="1"/>
</dbReference>
<evidence type="ECO:0000256" key="2">
    <source>
        <dbReference type="ARBA" id="ARBA00022840"/>
    </source>
</evidence>
<dbReference type="EMBL" id="DQWQ01000136">
    <property type="protein sequence ID" value="HDD35760.1"/>
    <property type="molecule type" value="Genomic_DNA"/>
</dbReference>
<dbReference type="Pfam" id="PF03477">
    <property type="entry name" value="ATP-cone"/>
    <property type="match status" value="1"/>
</dbReference>